<keyword evidence="2" id="KW-0479">Metal-binding</keyword>
<evidence type="ECO:0000313" key="6">
    <source>
        <dbReference type="EMBL" id="KUJ20704.1"/>
    </source>
</evidence>
<dbReference type="GO" id="GO:0000981">
    <property type="term" value="F:DNA-binding transcription factor activity, RNA polymerase II-specific"/>
    <property type="evidence" value="ECO:0007669"/>
    <property type="project" value="InterPro"/>
</dbReference>
<dbReference type="OrthoDB" id="3989227at2759"/>
<dbReference type="SMART" id="SM00906">
    <property type="entry name" value="Fungal_trans"/>
    <property type="match status" value="1"/>
</dbReference>
<evidence type="ECO:0000259" key="5">
    <source>
        <dbReference type="PROSITE" id="PS50048"/>
    </source>
</evidence>
<dbReference type="Proteomes" id="UP000070700">
    <property type="component" value="Unassembled WGS sequence"/>
</dbReference>
<dbReference type="EMBL" id="KQ947409">
    <property type="protein sequence ID" value="KUJ20704.1"/>
    <property type="molecule type" value="Genomic_DNA"/>
</dbReference>
<dbReference type="PANTHER" id="PTHR31001:SF79">
    <property type="entry name" value="ZN(II)2CYS6 TRANSCRIPTION FACTOR (EUROFUNG)"/>
    <property type="match status" value="1"/>
</dbReference>
<gene>
    <name evidence="6" type="ORF">LY89DRAFT_682404</name>
</gene>
<keyword evidence="3" id="KW-0539">Nucleus</keyword>
<keyword evidence="7" id="KW-1185">Reference proteome</keyword>
<dbReference type="SMART" id="SM00066">
    <property type="entry name" value="GAL4"/>
    <property type="match status" value="1"/>
</dbReference>
<dbReference type="PROSITE" id="PS00463">
    <property type="entry name" value="ZN2_CY6_FUNGAL_1"/>
    <property type="match status" value="1"/>
</dbReference>
<dbReference type="GO" id="GO:0008270">
    <property type="term" value="F:zinc ion binding"/>
    <property type="evidence" value="ECO:0007669"/>
    <property type="project" value="InterPro"/>
</dbReference>
<dbReference type="AlphaFoldDB" id="A0A194XKT2"/>
<dbReference type="InterPro" id="IPR050613">
    <property type="entry name" value="Sec_Metabolite_Reg"/>
</dbReference>
<dbReference type="GO" id="GO:0003677">
    <property type="term" value="F:DNA binding"/>
    <property type="evidence" value="ECO:0007669"/>
    <property type="project" value="InterPro"/>
</dbReference>
<feature type="domain" description="Zn(2)-C6 fungal-type" evidence="5">
    <location>
        <begin position="14"/>
        <end position="44"/>
    </location>
</feature>
<comment type="subcellular location">
    <subcellularLocation>
        <location evidence="1">Nucleus</location>
    </subcellularLocation>
</comment>
<dbReference type="KEGG" id="psco:LY89DRAFT_682404"/>
<sequence length="779" mass="86401">MASRQSRSGRQGPACRACRLRRLACDKARPSCARCRETSRTCSYDPDRRQTRTEYTFVDETPQSISGHAEAGPSSRVRTSSSRGSTEPTVELSSSRLAEIESRLEALTAAVRSTRSDEVPISGLSGLSAHQSMPSIEPLNETQSVDAVVSSMGRLSFLGNGRARFVTGSFWANICDEATAIDEMLREQTRYTGAAKLDDKHLYTSLGDNESGNSDFVQTAPASLHDMYPYGDILSAIDDWHSGPPSSRYQRAMPDIIAELPPKSLCDRLFESFVLFCHPVAPLVHVPTTRTDYELFWEASTGSKSARTALCTPLITAILFAGANACEESVITSISGRRKGEVIADLHLLTAKTLRYANFPRTPTIESFIAYITIQNTCMREEQPLTCCSYAGTAVRVAQMLGCNRDPSSHPLLTPIVAEVRRRVVWQVFYLDTLVALAAGLPPLIDTESWSIRLVSELKDEFIGTAEGAAYEELVRTGERALDQAIENSFVPASGIFVAGKYHQAVVTRAVMTKLNGQQPLTDKVLVDIQNELEALNTNISSRRERLEHSHSQVPQDPSDIFAKWAGLLLSGLADRNWSYLYYPLSHVSDGSKWQETLDQVLQHSRSYVEKMVALTCLKEFGPLQWSWPGIHQPLHAVMVLVRHVNRFPHSPHCEANRQAVDEALALCGPDGGMTGVHEGRVNRRPLREGGEAAWDLIRRLRAQAWLKAGVDPDVLLTRDETAERMKMRLADQDITGQWAAEPQFDFQNQLGLLTEEELLGAIDPSIPLDADMDWAQWE</sequence>
<evidence type="ECO:0000256" key="2">
    <source>
        <dbReference type="ARBA" id="ARBA00022723"/>
    </source>
</evidence>
<dbReference type="RefSeq" id="XP_018075059.1">
    <property type="nucleotide sequence ID" value="XM_018214501.1"/>
</dbReference>
<dbReference type="InterPro" id="IPR036864">
    <property type="entry name" value="Zn2-C6_fun-type_DNA-bd_sf"/>
</dbReference>
<dbReference type="InterPro" id="IPR007219">
    <property type="entry name" value="XnlR_reg_dom"/>
</dbReference>
<dbReference type="GO" id="GO:0005634">
    <property type="term" value="C:nucleus"/>
    <property type="evidence" value="ECO:0007669"/>
    <property type="project" value="UniProtKB-SubCell"/>
</dbReference>
<dbReference type="GO" id="GO:0006351">
    <property type="term" value="P:DNA-templated transcription"/>
    <property type="evidence" value="ECO:0007669"/>
    <property type="project" value="InterPro"/>
</dbReference>
<dbReference type="CDD" id="cd00067">
    <property type="entry name" value="GAL4"/>
    <property type="match status" value="1"/>
</dbReference>
<feature type="compositionally biased region" description="Low complexity" evidence="4">
    <location>
        <begin position="74"/>
        <end position="86"/>
    </location>
</feature>
<protein>
    <recommendedName>
        <fullName evidence="5">Zn(2)-C6 fungal-type domain-containing protein</fullName>
    </recommendedName>
</protein>
<reference evidence="6 7" key="1">
    <citation type="submission" date="2015-10" db="EMBL/GenBank/DDBJ databases">
        <title>Full genome of DAOMC 229536 Phialocephala scopiformis, a fungal endophyte of spruce producing the potent anti-insectan compound rugulosin.</title>
        <authorList>
            <consortium name="DOE Joint Genome Institute"/>
            <person name="Walker A.K."/>
            <person name="Frasz S.L."/>
            <person name="Seifert K.A."/>
            <person name="Miller J.D."/>
            <person name="Mondo S.J."/>
            <person name="Labutti K."/>
            <person name="Lipzen A."/>
            <person name="Dockter R."/>
            <person name="Kennedy M."/>
            <person name="Grigoriev I.V."/>
            <person name="Spatafora J.W."/>
        </authorList>
    </citation>
    <scope>NUCLEOTIDE SEQUENCE [LARGE SCALE GENOMIC DNA]</scope>
    <source>
        <strain evidence="6 7">CBS 120377</strain>
    </source>
</reference>
<dbReference type="InterPro" id="IPR001138">
    <property type="entry name" value="Zn2Cys6_DnaBD"/>
</dbReference>
<dbReference type="GeneID" id="28824227"/>
<dbReference type="InParanoid" id="A0A194XKT2"/>
<dbReference type="Pfam" id="PF00172">
    <property type="entry name" value="Zn_clus"/>
    <property type="match status" value="1"/>
</dbReference>
<dbReference type="PROSITE" id="PS50048">
    <property type="entry name" value="ZN2_CY6_FUNGAL_2"/>
    <property type="match status" value="1"/>
</dbReference>
<evidence type="ECO:0000256" key="4">
    <source>
        <dbReference type="SAM" id="MobiDB-lite"/>
    </source>
</evidence>
<evidence type="ECO:0000256" key="1">
    <source>
        <dbReference type="ARBA" id="ARBA00004123"/>
    </source>
</evidence>
<evidence type="ECO:0000313" key="7">
    <source>
        <dbReference type="Proteomes" id="UP000070700"/>
    </source>
</evidence>
<dbReference type="CDD" id="cd12148">
    <property type="entry name" value="fungal_TF_MHR"/>
    <property type="match status" value="1"/>
</dbReference>
<feature type="region of interest" description="Disordered" evidence="4">
    <location>
        <begin position="54"/>
        <end position="92"/>
    </location>
</feature>
<dbReference type="SUPFAM" id="SSF57701">
    <property type="entry name" value="Zn2/Cys6 DNA-binding domain"/>
    <property type="match status" value="1"/>
</dbReference>
<accession>A0A194XKT2</accession>
<dbReference type="PANTHER" id="PTHR31001">
    <property type="entry name" value="UNCHARACTERIZED TRANSCRIPTIONAL REGULATORY PROTEIN"/>
    <property type="match status" value="1"/>
</dbReference>
<dbReference type="Pfam" id="PF04082">
    <property type="entry name" value="Fungal_trans"/>
    <property type="match status" value="1"/>
</dbReference>
<name>A0A194XKT2_MOLSC</name>
<dbReference type="Gene3D" id="4.10.240.10">
    <property type="entry name" value="Zn(2)-C6 fungal-type DNA-binding domain"/>
    <property type="match status" value="1"/>
</dbReference>
<evidence type="ECO:0000256" key="3">
    <source>
        <dbReference type="ARBA" id="ARBA00023242"/>
    </source>
</evidence>
<organism evidence="6 7">
    <name type="scientific">Mollisia scopiformis</name>
    <name type="common">Conifer needle endophyte fungus</name>
    <name type="synonym">Phialocephala scopiformis</name>
    <dbReference type="NCBI Taxonomy" id="149040"/>
    <lineage>
        <taxon>Eukaryota</taxon>
        <taxon>Fungi</taxon>
        <taxon>Dikarya</taxon>
        <taxon>Ascomycota</taxon>
        <taxon>Pezizomycotina</taxon>
        <taxon>Leotiomycetes</taxon>
        <taxon>Helotiales</taxon>
        <taxon>Mollisiaceae</taxon>
        <taxon>Mollisia</taxon>
    </lineage>
</organism>
<proteinExistence type="predicted"/>